<keyword evidence="2" id="KW-1185">Reference proteome</keyword>
<organism evidence="1 2">
    <name type="scientific">Modicella reniformis</name>
    <dbReference type="NCBI Taxonomy" id="1440133"/>
    <lineage>
        <taxon>Eukaryota</taxon>
        <taxon>Fungi</taxon>
        <taxon>Fungi incertae sedis</taxon>
        <taxon>Mucoromycota</taxon>
        <taxon>Mortierellomycotina</taxon>
        <taxon>Mortierellomycetes</taxon>
        <taxon>Mortierellales</taxon>
        <taxon>Mortierellaceae</taxon>
        <taxon>Modicella</taxon>
    </lineage>
</organism>
<accession>A0A9P6JM27</accession>
<evidence type="ECO:0000313" key="2">
    <source>
        <dbReference type="Proteomes" id="UP000749646"/>
    </source>
</evidence>
<evidence type="ECO:0000313" key="1">
    <source>
        <dbReference type="EMBL" id="KAF9975353.1"/>
    </source>
</evidence>
<dbReference type="Gene3D" id="3.80.10.10">
    <property type="entry name" value="Ribonuclease Inhibitor"/>
    <property type="match status" value="1"/>
</dbReference>
<protein>
    <submittedName>
        <fullName evidence="1">Uncharacterized protein</fullName>
    </submittedName>
</protein>
<gene>
    <name evidence="1" type="ORF">BGZ65_008295</name>
</gene>
<proteinExistence type="predicted"/>
<reference evidence="1" key="1">
    <citation type="journal article" date="2020" name="Fungal Divers.">
        <title>Resolving the Mortierellaceae phylogeny through synthesis of multi-gene phylogenetics and phylogenomics.</title>
        <authorList>
            <person name="Vandepol N."/>
            <person name="Liber J."/>
            <person name="Desiro A."/>
            <person name="Na H."/>
            <person name="Kennedy M."/>
            <person name="Barry K."/>
            <person name="Grigoriev I.V."/>
            <person name="Miller A.N."/>
            <person name="O'Donnell K."/>
            <person name="Stajich J.E."/>
            <person name="Bonito G."/>
        </authorList>
    </citation>
    <scope>NUCLEOTIDE SEQUENCE</scope>
    <source>
        <strain evidence="1">MES-2147</strain>
    </source>
</reference>
<dbReference type="InterPro" id="IPR032675">
    <property type="entry name" value="LRR_dom_sf"/>
</dbReference>
<dbReference type="EMBL" id="JAAAHW010004347">
    <property type="protein sequence ID" value="KAF9975353.1"/>
    <property type="molecule type" value="Genomic_DNA"/>
</dbReference>
<dbReference type="OrthoDB" id="2449176at2759"/>
<dbReference type="Proteomes" id="UP000749646">
    <property type="component" value="Unassembled WGS sequence"/>
</dbReference>
<name>A0A9P6JM27_9FUNG</name>
<comment type="caution">
    <text evidence="1">The sequence shown here is derived from an EMBL/GenBank/DDBJ whole genome shotgun (WGS) entry which is preliminary data.</text>
</comment>
<sequence length="404" mass="46546">TIELMLEKLTPFDIFGECDDDKTYMQSVITFKEDSDSFDMRTWIRLERMSITDNNPVNDFIRQYGWSIVFFDEDKTVNSTFATIFYDILTTRDSQLKSLRLYSSYFTAHGFNRLDSIIKRTPNFKDIGLYMYINTDNGLEKAYSLLSQYGPILSVLQLFSASLEDWLPWVASAFPTRNCFPNLVSFNLMSFNASKLPSRCVPWIVAMVSAPPQATSSSLHSQSLSQGIVDTYNIQSESESTESWTALRKIMLRNVQLQPKEWKTLMEAIDLSELQHLNLYMSNITYEAFKLLVDRIPDNNTSKMPFKTLNIMRTTDLAKNTGLRAILKELRKKAPLLYHLDLHRSNITREAFKLLVDRIHDNNTSKAPFMMLNIADTGLYSSDSHAVLNELRRKAPLVEIIGTY</sequence>
<dbReference type="SUPFAM" id="SSF52047">
    <property type="entry name" value="RNI-like"/>
    <property type="match status" value="1"/>
</dbReference>
<feature type="non-terminal residue" evidence="1">
    <location>
        <position position="404"/>
    </location>
</feature>
<dbReference type="AlphaFoldDB" id="A0A9P6JM27"/>